<dbReference type="EMBL" id="JANSHE010003513">
    <property type="protein sequence ID" value="KAJ2985788.1"/>
    <property type="molecule type" value="Genomic_DNA"/>
</dbReference>
<proteinExistence type="predicted"/>
<evidence type="ECO:0000313" key="2">
    <source>
        <dbReference type="Proteomes" id="UP001144978"/>
    </source>
</evidence>
<name>A0ACC1P238_9APHY</name>
<keyword evidence="2" id="KW-1185">Reference proteome</keyword>
<evidence type="ECO:0000313" key="1">
    <source>
        <dbReference type="EMBL" id="KAJ2985788.1"/>
    </source>
</evidence>
<dbReference type="Proteomes" id="UP001144978">
    <property type="component" value="Unassembled WGS sequence"/>
</dbReference>
<comment type="caution">
    <text evidence="1">The sequence shown here is derived from an EMBL/GenBank/DDBJ whole genome shotgun (WGS) entry which is preliminary data.</text>
</comment>
<gene>
    <name evidence="1" type="ORF">NUW54_g10031</name>
</gene>
<accession>A0ACC1P238</accession>
<sequence>MDRTMAHLALAPTVAYGIEIKNAYGWPPLLSPIGSTEAHDDGILGFGLPDLQGGFENEGALGFLAILKDQVDLAEEDVDFLTTYLALRFPHPSRLTENWLAWNNWPTINHPAWYSPIRVLPGNWFLHGANPRLFTHWTIPLIGMKLVRRTGPGAYANVWNGDFSYIIQNQGSSTSYIPVILDTGSSLSYVSPELVNHIRTHLFPCQENRLLGNDSVPGVSFIVRDEHWDPSYCMEYHFQGTHGDVVIVHGEADPFLCTHDPTKSGQNFREGLVCVRDVMLHAGQIGAQPGAWLFGVNFFQTMYVALCKPHNMSTGDPYVKLATQWQNDLSSFALPRAK</sequence>
<organism evidence="1 2">
    <name type="scientific">Trametes sanguinea</name>
    <dbReference type="NCBI Taxonomy" id="158606"/>
    <lineage>
        <taxon>Eukaryota</taxon>
        <taxon>Fungi</taxon>
        <taxon>Dikarya</taxon>
        <taxon>Basidiomycota</taxon>
        <taxon>Agaricomycotina</taxon>
        <taxon>Agaricomycetes</taxon>
        <taxon>Polyporales</taxon>
        <taxon>Polyporaceae</taxon>
        <taxon>Trametes</taxon>
    </lineage>
</organism>
<reference evidence="1" key="1">
    <citation type="submission" date="2022-08" db="EMBL/GenBank/DDBJ databases">
        <title>Genome Sequence of Pycnoporus sanguineus.</title>
        <authorList>
            <person name="Buettner E."/>
        </authorList>
    </citation>
    <scope>NUCLEOTIDE SEQUENCE</scope>
    <source>
        <strain evidence="1">CG-C14</strain>
    </source>
</reference>
<protein>
    <submittedName>
        <fullName evidence="1">Uncharacterized protein</fullName>
    </submittedName>
</protein>